<dbReference type="SUPFAM" id="SSF53448">
    <property type="entry name" value="Nucleotide-diphospho-sugar transferases"/>
    <property type="match status" value="1"/>
</dbReference>
<protein>
    <submittedName>
        <fullName evidence="5">Putative glycosyltransferase</fullName>
    </submittedName>
</protein>
<comment type="caution">
    <text evidence="5">The sequence shown here is derived from an EMBL/GenBank/DDBJ whole genome shotgun (WGS) entry which is preliminary data.</text>
</comment>
<evidence type="ECO:0000259" key="4">
    <source>
        <dbReference type="Pfam" id="PF00535"/>
    </source>
</evidence>
<dbReference type="PATRIC" id="fig|1515334.3.peg.5744"/>
<proteinExistence type="inferred from homology"/>
<dbReference type="Pfam" id="PF00535">
    <property type="entry name" value="Glycos_transf_2"/>
    <property type="match status" value="1"/>
</dbReference>
<accession>A0A0B3REM8</accession>
<keyword evidence="3 5" id="KW-0808">Transferase</keyword>
<feature type="domain" description="Glycosyltransferase 2-like" evidence="4">
    <location>
        <begin position="96"/>
        <end position="206"/>
    </location>
</feature>
<dbReference type="InterPro" id="IPR001173">
    <property type="entry name" value="Glyco_trans_2-like"/>
</dbReference>
<comment type="similarity">
    <text evidence="1">Belongs to the glycosyltransferase 2 family.</text>
</comment>
<dbReference type="GO" id="GO:0016757">
    <property type="term" value="F:glycosyltransferase activity"/>
    <property type="evidence" value="ECO:0007669"/>
    <property type="project" value="UniProtKB-KW"/>
</dbReference>
<evidence type="ECO:0000256" key="3">
    <source>
        <dbReference type="ARBA" id="ARBA00022679"/>
    </source>
</evidence>
<gene>
    <name evidence="5" type="ORF">OA50_05754</name>
</gene>
<dbReference type="Gene3D" id="3.40.50.2000">
    <property type="entry name" value="Glycogen Phosphorylase B"/>
    <property type="match status" value="1"/>
</dbReference>
<reference evidence="5 6" key="1">
    <citation type="submission" date="2014-10" db="EMBL/GenBank/DDBJ databases">
        <title>Genome sequence of Ponticoccus sp. strain UMTAT08 isolated from clonal culture of toxic dinoflagellate Alexandrium tamiyavanichii.</title>
        <authorList>
            <person name="Gan H.Y."/>
            <person name="Muhd D.-D."/>
            <person name="Mohd Noor M.E."/>
            <person name="Yeong Y.S."/>
            <person name="Usup G."/>
        </authorList>
    </citation>
    <scope>NUCLEOTIDE SEQUENCE [LARGE SCALE GENOMIC DNA]</scope>
    <source>
        <strain evidence="5 6">UMTAT08</strain>
    </source>
</reference>
<sequence>MLHRVRRLFGIYAAYHLPQDAPCPRCARLRLLPGFVAAGARALPDALRWARHRDPAARARVKQLLDLSGPAPVELDGTLFRARNNAPPPEGAAVTLVMPVYNALALTREALRRVAAHTEIPWRIVIVDDASPDPDVLPALRDWAGRQAGAELIELPENLGFVGAVTAGMQAARAWPGDPVVLLNTDAFLPEGWAARLLRPIWEDARVGSVTPLSNDAELGSVPEPGRAREIAPEVADAVDRYAATLNGAAQRAAPAGVGFCMALSPAALAEVPDFDPAFAPGYGEEVDWCQKTAQKGFTHLYVPDLFVAHMGGQSFGSEAKRALIARNSARITRRYPRFDAEVHGFLRRDPLVTARLALGLAEVEQTRRGPLPVYLAHSMGGGAEVDLERRIAGDLDRIGAAFVIRVGGVFRFTLELHSRRPDGSTGVTSGGTASAPLIAQLLAPVTARQILYACGVGDPDPVTLPDLLLSLRTPGDALEVLVHDYFPLSPTPSLLEAGETWKGLPDPQTASARHATRRPDGAGVPLSRWRADWGRLVYAADRVTCFSEASARLMAQAYAGARIEVHPHALHADVPAIPRPDGPPVIGVLGSLAPHKGAGVVQRLSRALTPRDPGLVLLGEIDPAYRLHRPARHHGRYAVEELPALVDRYGITCWFIPSVWPETFSFTTHEALASGLPVMVFDLGAQGDAVRAAMARGAPGALLPLAAVEDTDAILDAANRLSGAGA</sequence>
<dbReference type="EMBL" id="JSUQ01000049">
    <property type="protein sequence ID" value="KHQ49700.1"/>
    <property type="molecule type" value="Genomic_DNA"/>
</dbReference>
<evidence type="ECO:0000313" key="5">
    <source>
        <dbReference type="EMBL" id="KHQ49700.1"/>
    </source>
</evidence>
<dbReference type="SUPFAM" id="SSF53756">
    <property type="entry name" value="UDP-Glycosyltransferase/glycogen phosphorylase"/>
    <property type="match status" value="1"/>
</dbReference>
<evidence type="ECO:0000256" key="2">
    <source>
        <dbReference type="ARBA" id="ARBA00022676"/>
    </source>
</evidence>
<keyword evidence="6" id="KW-1185">Reference proteome</keyword>
<dbReference type="PANTHER" id="PTHR43179">
    <property type="entry name" value="RHAMNOSYLTRANSFERASE WBBL"/>
    <property type="match status" value="1"/>
</dbReference>
<evidence type="ECO:0000256" key="1">
    <source>
        <dbReference type="ARBA" id="ARBA00006739"/>
    </source>
</evidence>
<dbReference type="Gene3D" id="3.90.550.10">
    <property type="entry name" value="Spore Coat Polysaccharide Biosynthesis Protein SpsA, Chain A"/>
    <property type="match status" value="1"/>
</dbReference>
<dbReference type="PANTHER" id="PTHR43179:SF12">
    <property type="entry name" value="GALACTOFURANOSYLTRANSFERASE GLFT2"/>
    <property type="match status" value="1"/>
</dbReference>
<dbReference type="Proteomes" id="UP000030960">
    <property type="component" value="Unassembled WGS sequence"/>
</dbReference>
<dbReference type="RefSeq" id="WP_052244939.1">
    <property type="nucleotide sequence ID" value="NZ_JSUQ01000049.1"/>
</dbReference>
<dbReference type="InterPro" id="IPR029044">
    <property type="entry name" value="Nucleotide-diphossugar_trans"/>
</dbReference>
<name>A0A0B3REM8_9RHOB</name>
<dbReference type="AlphaFoldDB" id="A0A0B3REM8"/>
<keyword evidence="2" id="KW-0328">Glycosyltransferase</keyword>
<organism evidence="5 6">
    <name type="scientific">Mameliella alba</name>
    <dbReference type="NCBI Taxonomy" id="561184"/>
    <lineage>
        <taxon>Bacteria</taxon>
        <taxon>Pseudomonadati</taxon>
        <taxon>Pseudomonadota</taxon>
        <taxon>Alphaproteobacteria</taxon>
        <taxon>Rhodobacterales</taxon>
        <taxon>Roseobacteraceae</taxon>
        <taxon>Mameliella</taxon>
    </lineage>
</organism>
<dbReference type="OrthoDB" id="9771846at2"/>
<evidence type="ECO:0000313" key="6">
    <source>
        <dbReference type="Proteomes" id="UP000030960"/>
    </source>
</evidence>